<dbReference type="Gene3D" id="1.50.10.150">
    <property type="entry name" value="Voltage-dependent anion channel"/>
    <property type="match status" value="1"/>
</dbReference>
<evidence type="ECO:0000256" key="3">
    <source>
        <dbReference type="ARBA" id="ARBA00022448"/>
    </source>
</evidence>
<dbReference type="CDD" id="cd09319">
    <property type="entry name" value="TDT_like_1"/>
    <property type="match status" value="1"/>
</dbReference>
<keyword evidence="5 8" id="KW-0812">Transmembrane</keyword>
<name>A0A0E9LZH7_9BACT</name>
<comment type="similarity">
    <text evidence="2">Belongs to the tellurite-resistance/dicarboxylate transporter (TDT) family.</text>
</comment>
<feature type="transmembrane region" description="Helical" evidence="8">
    <location>
        <begin position="12"/>
        <end position="30"/>
    </location>
</feature>
<evidence type="ECO:0000313" key="10">
    <source>
        <dbReference type="Proteomes" id="UP000032900"/>
    </source>
</evidence>
<dbReference type="AlphaFoldDB" id="A0A0E9LZH7"/>
<dbReference type="InterPro" id="IPR051629">
    <property type="entry name" value="Sulfite_efflux_TDT"/>
</dbReference>
<dbReference type="Proteomes" id="UP000032900">
    <property type="component" value="Unassembled WGS sequence"/>
</dbReference>
<dbReference type="GO" id="GO:0005886">
    <property type="term" value="C:plasma membrane"/>
    <property type="evidence" value="ECO:0007669"/>
    <property type="project" value="UniProtKB-SubCell"/>
</dbReference>
<dbReference type="GO" id="GO:0000319">
    <property type="term" value="F:sulfite transmembrane transporter activity"/>
    <property type="evidence" value="ECO:0007669"/>
    <property type="project" value="TreeGrafter"/>
</dbReference>
<feature type="transmembrane region" description="Helical" evidence="8">
    <location>
        <begin position="36"/>
        <end position="56"/>
    </location>
</feature>
<organism evidence="9 10">
    <name type="scientific">Geofilum rubicundum JCM 15548</name>
    <dbReference type="NCBI Taxonomy" id="1236989"/>
    <lineage>
        <taxon>Bacteria</taxon>
        <taxon>Pseudomonadati</taxon>
        <taxon>Bacteroidota</taxon>
        <taxon>Bacteroidia</taxon>
        <taxon>Marinilabiliales</taxon>
        <taxon>Marinilabiliaceae</taxon>
        <taxon>Geofilum</taxon>
    </lineage>
</organism>
<dbReference type="Pfam" id="PF03595">
    <property type="entry name" value="SLAC1"/>
    <property type="match status" value="1"/>
</dbReference>
<feature type="transmembrane region" description="Helical" evidence="8">
    <location>
        <begin position="100"/>
        <end position="124"/>
    </location>
</feature>
<evidence type="ECO:0000256" key="6">
    <source>
        <dbReference type="ARBA" id="ARBA00022989"/>
    </source>
</evidence>
<evidence type="ECO:0000256" key="5">
    <source>
        <dbReference type="ARBA" id="ARBA00022692"/>
    </source>
</evidence>
<dbReference type="STRING" id="1236989.JCM15548_13018"/>
<comment type="caution">
    <text evidence="9">The sequence shown here is derived from an EMBL/GenBank/DDBJ whole genome shotgun (WGS) entry which is preliminary data.</text>
</comment>
<protein>
    <submittedName>
        <fullName evidence="9">C4-dicarboxylate transporter/malic acid transport protein</fullName>
    </submittedName>
</protein>
<dbReference type="PANTHER" id="PTHR31686:SF1">
    <property type="entry name" value="SULFITE EFFLUX PUMP SSU1"/>
    <property type="match status" value="1"/>
</dbReference>
<keyword evidence="6 8" id="KW-1133">Transmembrane helix</keyword>
<proteinExistence type="inferred from homology"/>
<gene>
    <name evidence="9" type="ORF">JCM15548_13018</name>
</gene>
<feature type="transmembrane region" description="Helical" evidence="8">
    <location>
        <begin position="206"/>
        <end position="227"/>
    </location>
</feature>
<evidence type="ECO:0000313" key="9">
    <source>
        <dbReference type="EMBL" id="GAO30713.1"/>
    </source>
</evidence>
<dbReference type="InterPro" id="IPR004695">
    <property type="entry name" value="SLAC1/Mae1/Ssu1/TehA"/>
</dbReference>
<feature type="transmembrane region" description="Helical" evidence="8">
    <location>
        <begin position="77"/>
        <end position="94"/>
    </location>
</feature>
<evidence type="ECO:0000256" key="1">
    <source>
        <dbReference type="ARBA" id="ARBA00004651"/>
    </source>
</evidence>
<evidence type="ECO:0000256" key="7">
    <source>
        <dbReference type="ARBA" id="ARBA00023136"/>
    </source>
</evidence>
<evidence type="ECO:0000256" key="4">
    <source>
        <dbReference type="ARBA" id="ARBA00022475"/>
    </source>
</evidence>
<reference evidence="9 10" key="1">
    <citation type="journal article" date="2015" name="Microbes Environ.">
        <title>Distribution and evolution of nitrogen fixation genes in the phylum bacteroidetes.</title>
        <authorList>
            <person name="Inoue J."/>
            <person name="Oshima K."/>
            <person name="Suda W."/>
            <person name="Sakamoto M."/>
            <person name="Iino T."/>
            <person name="Noda S."/>
            <person name="Hongoh Y."/>
            <person name="Hattori M."/>
            <person name="Ohkuma M."/>
        </authorList>
    </citation>
    <scope>NUCLEOTIDE SEQUENCE [LARGE SCALE GENOMIC DNA]</scope>
    <source>
        <strain evidence="9">JCM 15548</strain>
    </source>
</reference>
<keyword evidence="3" id="KW-0813">Transport</keyword>
<evidence type="ECO:0000256" key="2">
    <source>
        <dbReference type="ARBA" id="ARBA00008566"/>
    </source>
</evidence>
<comment type="subcellular location">
    <subcellularLocation>
        <location evidence="1">Cell membrane</location>
        <topology evidence="1">Multi-pass membrane protein</topology>
    </subcellularLocation>
</comment>
<dbReference type="InterPro" id="IPR038665">
    <property type="entry name" value="Voltage-dep_anion_channel_sf"/>
</dbReference>
<feature type="transmembrane region" description="Helical" evidence="8">
    <location>
        <begin position="167"/>
        <end position="194"/>
    </location>
</feature>
<dbReference type="PANTHER" id="PTHR31686">
    <property type="match status" value="1"/>
</dbReference>
<dbReference type="EMBL" id="BAZW01000028">
    <property type="protein sequence ID" value="GAO30713.1"/>
    <property type="molecule type" value="Genomic_DNA"/>
</dbReference>
<dbReference type="RefSeq" id="WP_157482740.1">
    <property type="nucleotide sequence ID" value="NZ_BAZW01000028.1"/>
</dbReference>
<feature type="transmembrane region" description="Helical" evidence="8">
    <location>
        <begin position="247"/>
        <end position="266"/>
    </location>
</feature>
<dbReference type="OrthoDB" id="958273at2"/>
<keyword evidence="7 8" id="KW-0472">Membrane</keyword>
<feature type="transmembrane region" description="Helical" evidence="8">
    <location>
        <begin position="136"/>
        <end position="155"/>
    </location>
</feature>
<accession>A0A0E9LZH7</accession>
<keyword evidence="10" id="KW-1185">Reference proteome</keyword>
<keyword evidence="4" id="KW-1003">Cell membrane</keyword>
<sequence length="306" mass="34608">MKNSVVQSLHPAYFSMVMATGIVAIAAWFLEFKGISLILHYLNMAFYLALLAMLVARIFFHGKAIIADLLDYQRGPGYFTFIAGTAIVGNQLVIIENALFYAKILLWVALAAWVLITYSFFVVITIKENKPTLDKGINGAWLVIIVSTQAVSTLMSTLAPDQPFGEFSIFVAMAFYMVGAIMYIYIMSLIIYRLSFFSLKPDELGAPYWINMGAAAITTLAGSRLILNIDIDTPMGDFIPFLKGFTFFYWSASTWWIPLMLILGSWRHLFKKVPLPISPQVITWDTGAWSSPWECTRFVLFYFQKH</sequence>
<evidence type="ECO:0000256" key="8">
    <source>
        <dbReference type="SAM" id="Phobius"/>
    </source>
</evidence>